<dbReference type="EMBL" id="CP056030">
    <property type="protein sequence ID" value="QKZ07342.1"/>
    <property type="molecule type" value="Genomic_DNA"/>
</dbReference>
<accession>A0A7D5H745</accession>
<keyword evidence="1" id="KW-1133">Transmembrane helix</keyword>
<dbReference type="RefSeq" id="WP_176572215.1">
    <property type="nucleotide sequence ID" value="NZ_CP056030.1"/>
</dbReference>
<keyword evidence="1" id="KW-0812">Transmembrane</keyword>
<dbReference type="Proteomes" id="UP000509568">
    <property type="component" value="Chromosome"/>
</dbReference>
<keyword evidence="3" id="KW-1185">Reference proteome</keyword>
<keyword evidence="1" id="KW-0472">Membrane</keyword>
<feature type="transmembrane region" description="Helical" evidence="1">
    <location>
        <begin position="48"/>
        <end position="69"/>
    </location>
</feature>
<evidence type="ECO:0000313" key="3">
    <source>
        <dbReference type="Proteomes" id="UP000509568"/>
    </source>
</evidence>
<evidence type="ECO:0000313" key="2">
    <source>
        <dbReference type="EMBL" id="QKZ07342.1"/>
    </source>
</evidence>
<gene>
    <name evidence="2" type="ORF">HWQ56_27585</name>
</gene>
<proteinExistence type="predicted"/>
<feature type="transmembrane region" description="Helical" evidence="1">
    <location>
        <begin position="6"/>
        <end position="27"/>
    </location>
</feature>
<protein>
    <submittedName>
        <fullName evidence="2">DUF2269 domain-containing protein</fullName>
    </submittedName>
</protein>
<dbReference type="Pfam" id="PF10027">
    <property type="entry name" value="DUF2269"/>
    <property type="match status" value="1"/>
</dbReference>
<feature type="transmembrane region" description="Helical" evidence="1">
    <location>
        <begin position="125"/>
        <end position="146"/>
    </location>
</feature>
<dbReference type="AlphaFoldDB" id="A0A7D5H745"/>
<feature type="transmembrane region" description="Helical" evidence="1">
    <location>
        <begin position="81"/>
        <end position="101"/>
    </location>
</feature>
<evidence type="ECO:0000256" key="1">
    <source>
        <dbReference type="SAM" id="Phobius"/>
    </source>
</evidence>
<reference evidence="2 3" key="1">
    <citation type="submission" date="2020-06" db="EMBL/GenBank/DDBJ databases">
        <title>Pseudomonas eucalypticola sp. nov., an endophyte of Eucalyptus dunnii leaves with biocontrol ability of eucalyptus leaf blight.</title>
        <authorList>
            <person name="Liu Y."/>
            <person name="Song Z."/>
            <person name="Zeng H."/>
            <person name="Lu M."/>
            <person name="Wang X."/>
            <person name="Lian X."/>
            <person name="Zhang Q."/>
        </authorList>
    </citation>
    <scope>NUCLEOTIDE SEQUENCE [LARGE SCALE GENOMIC DNA]</scope>
    <source>
        <strain evidence="2 3">NP-1</strain>
    </source>
</reference>
<dbReference type="KEGG" id="pez:HWQ56_27585"/>
<sequence length="149" mass="16539">METLSLLKMLHGIATALLLGSVAAVLFQTWRGWRAGNKSAFAQTLQRPWLYAWVLMGLSVASFPFTGWWMMHTVGWPLGQAWLLGGSVLYVVGVFGFLLLLRRTIRWRQAAAAYNQVQVVRQRKLAAVFAGVSLVVLVAILVLMLAKPV</sequence>
<organism evidence="2 3">
    <name type="scientific">Pseudomonas eucalypticola</name>
    <dbReference type="NCBI Taxonomy" id="2599595"/>
    <lineage>
        <taxon>Bacteria</taxon>
        <taxon>Pseudomonadati</taxon>
        <taxon>Pseudomonadota</taxon>
        <taxon>Gammaproteobacteria</taxon>
        <taxon>Pseudomonadales</taxon>
        <taxon>Pseudomonadaceae</taxon>
        <taxon>Pseudomonas</taxon>
    </lineage>
</organism>
<dbReference type="InterPro" id="IPR018729">
    <property type="entry name" value="DUF2269_transmembrane"/>
</dbReference>
<name>A0A7D5H745_9PSED</name>